<sequence length="74" mass="8278">MHYSVFMLGRPAFSLFVAVLREILVKPDFTLIFLSLTNLAAFCVRDCKPDCFQSGPQNGNPLVQDDRKSKGITV</sequence>
<evidence type="ECO:0000256" key="1">
    <source>
        <dbReference type="SAM" id="MobiDB-lite"/>
    </source>
</evidence>
<comment type="caution">
    <text evidence="2">The sequence shown here is derived from an EMBL/GenBank/DDBJ whole genome shotgun (WGS) entry which is preliminary data.</text>
</comment>
<dbReference type="Proteomes" id="UP000223913">
    <property type="component" value="Unassembled WGS sequence"/>
</dbReference>
<gene>
    <name evidence="2" type="ORF">CRP01_39170</name>
</gene>
<name>A0A2D0MY19_FLAN2</name>
<evidence type="ECO:0000313" key="2">
    <source>
        <dbReference type="EMBL" id="PHN01028.1"/>
    </source>
</evidence>
<organism evidence="2 3">
    <name type="scientific">Flavilitoribacter nigricans (strain ATCC 23147 / DSM 23189 / NBRC 102662 / NCIMB 1420 / SS-2)</name>
    <name type="common">Lewinella nigricans</name>
    <dbReference type="NCBI Taxonomy" id="1122177"/>
    <lineage>
        <taxon>Bacteria</taxon>
        <taxon>Pseudomonadati</taxon>
        <taxon>Bacteroidota</taxon>
        <taxon>Saprospiria</taxon>
        <taxon>Saprospirales</taxon>
        <taxon>Lewinellaceae</taxon>
        <taxon>Flavilitoribacter</taxon>
    </lineage>
</organism>
<evidence type="ECO:0000313" key="3">
    <source>
        <dbReference type="Proteomes" id="UP000223913"/>
    </source>
</evidence>
<accession>A0A2D0MY19</accession>
<protein>
    <submittedName>
        <fullName evidence="2">Uncharacterized protein</fullName>
    </submittedName>
</protein>
<feature type="region of interest" description="Disordered" evidence="1">
    <location>
        <begin position="53"/>
        <end position="74"/>
    </location>
</feature>
<feature type="compositionally biased region" description="Basic and acidic residues" evidence="1">
    <location>
        <begin position="64"/>
        <end position="74"/>
    </location>
</feature>
<reference evidence="2 3" key="1">
    <citation type="submission" date="2017-10" db="EMBL/GenBank/DDBJ databases">
        <title>The draft genome sequence of Lewinella nigricans NBRC 102662.</title>
        <authorList>
            <person name="Wang K."/>
        </authorList>
    </citation>
    <scope>NUCLEOTIDE SEQUENCE [LARGE SCALE GENOMIC DNA]</scope>
    <source>
        <strain evidence="2 3">NBRC 102662</strain>
    </source>
</reference>
<keyword evidence="3" id="KW-1185">Reference proteome</keyword>
<proteinExistence type="predicted"/>
<dbReference type="EMBL" id="PDUD01000065">
    <property type="protein sequence ID" value="PHN01028.1"/>
    <property type="molecule type" value="Genomic_DNA"/>
</dbReference>
<dbReference type="AlphaFoldDB" id="A0A2D0MY19"/>